<proteinExistence type="predicted"/>
<organism evidence="1">
    <name type="scientific">marine metagenome</name>
    <dbReference type="NCBI Taxonomy" id="408172"/>
    <lineage>
        <taxon>unclassified sequences</taxon>
        <taxon>metagenomes</taxon>
        <taxon>ecological metagenomes</taxon>
    </lineage>
</organism>
<sequence length="98" mass="11499">MDIKIKAKETMVKDIQKINLSASPKISDIKDKDKVQFKCNNITYPKKKYQIMKKPSYLVKNSYDDYDVTYIGNIDKNEEDNYDITYIGFVCNIENISQ</sequence>
<accession>A0A382AZB8</accession>
<name>A0A382AZB8_9ZZZZ</name>
<dbReference type="AlphaFoldDB" id="A0A382AZB8"/>
<protein>
    <submittedName>
        <fullName evidence="1">Uncharacterized protein</fullName>
    </submittedName>
</protein>
<evidence type="ECO:0000313" key="1">
    <source>
        <dbReference type="EMBL" id="SVB06875.1"/>
    </source>
</evidence>
<dbReference type="EMBL" id="UINC01027512">
    <property type="protein sequence ID" value="SVB06875.1"/>
    <property type="molecule type" value="Genomic_DNA"/>
</dbReference>
<gene>
    <name evidence="1" type="ORF">METZ01_LOCUS159729</name>
</gene>
<reference evidence="1" key="1">
    <citation type="submission" date="2018-05" db="EMBL/GenBank/DDBJ databases">
        <authorList>
            <person name="Lanie J.A."/>
            <person name="Ng W.-L."/>
            <person name="Kazmierczak K.M."/>
            <person name="Andrzejewski T.M."/>
            <person name="Davidsen T.M."/>
            <person name="Wayne K.J."/>
            <person name="Tettelin H."/>
            <person name="Glass J.I."/>
            <person name="Rusch D."/>
            <person name="Podicherti R."/>
            <person name="Tsui H.-C.T."/>
            <person name="Winkler M.E."/>
        </authorList>
    </citation>
    <scope>NUCLEOTIDE SEQUENCE</scope>
</reference>